<dbReference type="AlphaFoldDB" id="A0ABC9TNS4"/>
<comment type="caution">
    <text evidence="1">The sequence shown here is derived from an EMBL/GenBank/DDBJ whole genome shotgun (WGS) entry which is preliminary data.</text>
</comment>
<sequence length="50" mass="5903">QFEIIKVTKTISMWLGCRVELSRFLLCVSNDNYLRELNNSVKNDTKKKEP</sequence>
<gene>
    <name evidence="1" type="ORF">D358_01296</name>
</gene>
<reference evidence="1 2" key="1">
    <citation type="submission" date="2013-06" db="EMBL/GenBank/DDBJ databases">
        <authorList>
            <person name="Weinstock G."/>
            <person name="Sodergren E."/>
            <person name="Lobos E.A."/>
            <person name="Fulton L."/>
            <person name="Fulton R."/>
            <person name="Courtney L."/>
            <person name="Fronick C."/>
            <person name="O'Laughlin M."/>
            <person name="Godfrey J."/>
            <person name="Wilson R.M."/>
            <person name="Miner T."/>
            <person name="Farmer C."/>
            <person name="Delehaunty K."/>
            <person name="Cordes M."/>
            <person name="Minx P."/>
            <person name="Tomlinson C."/>
            <person name="Chen J."/>
            <person name="Wollam A."/>
            <person name="Pepin K.H."/>
            <person name="Bhonagiri V."/>
            <person name="Zhang X."/>
            <person name="Warren W."/>
            <person name="Mitreva M."/>
            <person name="Mardis E.R."/>
            <person name="Wilson R.K."/>
        </authorList>
    </citation>
    <scope>NUCLEOTIDE SEQUENCE [LARGE SCALE GENOMIC DNA]</scope>
    <source>
        <strain evidence="1 2">RP2S-4</strain>
    </source>
</reference>
<protein>
    <submittedName>
        <fullName evidence="1">Uncharacterized protein</fullName>
    </submittedName>
</protein>
<organism evidence="1 2">
    <name type="scientific">Enterococcus faecalis RP2S-4</name>
    <dbReference type="NCBI Taxonomy" id="1244145"/>
    <lineage>
        <taxon>Bacteria</taxon>
        <taxon>Bacillati</taxon>
        <taxon>Bacillota</taxon>
        <taxon>Bacilli</taxon>
        <taxon>Lactobacillales</taxon>
        <taxon>Enterococcaceae</taxon>
        <taxon>Enterococcus</taxon>
    </lineage>
</organism>
<evidence type="ECO:0000313" key="2">
    <source>
        <dbReference type="Proteomes" id="UP000015750"/>
    </source>
</evidence>
<dbReference type="EMBL" id="ATIR01000039">
    <property type="protein sequence ID" value="EPI09081.1"/>
    <property type="molecule type" value="Genomic_DNA"/>
</dbReference>
<evidence type="ECO:0000313" key="1">
    <source>
        <dbReference type="EMBL" id="EPI09081.1"/>
    </source>
</evidence>
<accession>A0ABC9TNS4</accession>
<feature type="non-terminal residue" evidence="1">
    <location>
        <position position="1"/>
    </location>
</feature>
<dbReference type="Proteomes" id="UP000015750">
    <property type="component" value="Unassembled WGS sequence"/>
</dbReference>
<proteinExistence type="predicted"/>
<name>A0ABC9TNS4_ENTFL</name>